<feature type="compositionally biased region" description="Basic and acidic residues" evidence="1">
    <location>
        <begin position="104"/>
        <end position="113"/>
    </location>
</feature>
<evidence type="ECO:0000313" key="3">
    <source>
        <dbReference type="Proteomes" id="UP001189429"/>
    </source>
</evidence>
<organism evidence="2 3">
    <name type="scientific">Prorocentrum cordatum</name>
    <dbReference type="NCBI Taxonomy" id="2364126"/>
    <lineage>
        <taxon>Eukaryota</taxon>
        <taxon>Sar</taxon>
        <taxon>Alveolata</taxon>
        <taxon>Dinophyceae</taxon>
        <taxon>Prorocentrales</taxon>
        <taxon>Prorocentraceae</taxon>
        <taxon>Prorocentrum</taxon>
    </lineage>
</organism>
<feature type="region of interest" description="Disordered" evidence="1">
    <location>
        <begin position="104"/>
        <end position="126"/>
    </location>
</feature>
<dbReference type="EMBL" id="CAUYUJ010015071">
    <property type="protein sequence ID" value="CAK0849558.1"/>
    <property type="molecule type" value="Genomic_DNA"/>
</dbReference>
<accession>A0ABN9TTL0</accession>
<proteinExistence type="predicted"/>
<dbReference type="Proteomes" id="UP001189429">
    <property type="component" value="Unassembled WGS sequence"/>
</dbReference>
<feature type="region of interest" description="Disordered" evidence="1">
    <location>
        <begin position="152"/>
        <end position="194"/>
    </location>
</feature>
<reference evidence="2" key="1">
    <citation type="submission" date="2023-10" db="EMBL/GenBank/DDBJ databases">
        <authorList>
            <person name="Chen Y."/>
            <person name="Shah S."/>
            <person name="Dougan E. K."/>
            <person name="Thang M."/>
            <person name="Chan C."/>
        </authorList>
    </citation>
    <scope>NUCLEOTIDE SEQUENCE [LARGE SCALE GENOMIC DNA]</scope>
</reference>
<feature type="region of interest" description="Disordered" evidence="1">
    <location>
        <begin position="350"/>
        <end position="385"/>
    </location>
</feature>
<protein>
    <submittedName>
        <fullName evidence="2">Uncharacterized protein</fullName>
    </submittedName>
</protein>
<keyword evidence="3" id="KW-1185">Reference proteome</keyword>
<sequence length="497" mass="51748">MATVGCHAAPEAAEQLRGMEALSLWPARRARRAAARQAADGRLAAAVARIVELEGELRCARAAAAAPAVPAAADFEARVLHEVELRLRLMAPCISHGVRAAMHEEEQGCEESRGAPPPAPSSLDVGRRNTAAHHFRVQAADIAKMGQQELNAVQRAARRAGPRRSARRTRRDRPGGQLRQGRGAAGRGRADLPPRTAGAALLHRRVPAQRSASERVSTGWGVARRRGRSLPAGARFALAERVCSASQPPVAPLASGALWWQAGFEDAEASGAVAHEDCDVGGSAGIDAPAPLPAALGGLLHPLPDLLPGPGEACSAVCTSSPVGADPSIVSDYLMANEAALLCGSSAVATSGTDVERDTQEDGGRVQGQDRAPSPSSTSPRLGGFYGVAQELGEDGGGADGVDGFGSVDGASATAAPARGPVRLFALRRRVYAATVALTVDRDIRRPGWQCDGCDVDPPVLSASEAAAGREWLRSQFGLGSPWRAWASKERRRRPPA</sequence>
<feature type="compositionally biased region" description="Basic and acidic residues" evidence="1">
    <location>
        <begin position="354"/>
        <end position="364"/>
    </location>
</feature>
<comment type="caution">
    <text evidence="2">The sequence shown here is derived from an EMBL/GenBank/DDBJ whole genome shotgun (WGS) entry which is preliminary data.</text>
</comment>
<gene>
    <name evidence="2" type="ORF">PCOR1329_LOCUS42220</name>
</gene>
<evidence type="ECO:0000313" key="2">
    <source>
        <dbReference type="EMBL" id="CAK0849558.1"/>
    </source>
</evidence>
<feature type="compositionally biased region" description="Basic residues" evidence="1">
    <location>
        <begin position="156"/>
        <end position="171"/>
    </location>
</feature>
<evidence type="ECO:0000256" key="1">
    <source>
        <dbReference type="SAM" id="MobiDB-lite"/>
    </source>
</evidence>
<name>A0ABN9TTL0_9DINO</name>